<accession>A0A516RIG2</accession>
<dbReference type="Proteomes" id="UP000316806">
    <property type="component" value="Chromosome"/>
</dbReference>
<feature type="region of interest" description="Disordered" evidence="1">
    <location>
        <begin position="46"/>
        <end position="71"/>
    </location>
</feature>
<sequence length="187" mass="19737">MAAPIGSHGAVLRAHRVRLVVRQAVASTSGEATAAAVRSVQARSARHRTGIRGAGPAGCTPPEQLKDETKDQTDVFRIPTLIVGSDTALSAAHGHDADRHVQIGSLTKVVTGTARARMAEAGVLDRDDALERWLPGAPATGITLCSLADHTSGPPRLPPDTRRLDPYRSKKEYANLGQGDLAQRCDT</sequence>
<dbReference type="SUPFAM" id="SSF56601">
    <property type="entry name" value="beta-lactamase/transpeptidase-like"/>
    <property type="match status" value="1"/>
</dbReference>
<evidence type="ECO:0000256" key="1">
    <source>
        <dbReference type="SAM" id="MobiDB-lite"/>
    </source>
</evidence>
<dbReference type="InterPro" id="IPR012338">
    <property type="entry name" value="Beta-lactam/transpept-like"/>
</dbReference>
<dbReference type="EMBL" id="CP040916">
    <property type="protein sequence ID" value="QDQ15450.1"/>
    <property type="molecule type" value="Genomic_DNA"/>
</dbReference>
<dbReference type="Gene3D" id="3.40.710.10">
    <property type="entry name" value="DD-peptidase/beta-lactamase superfamily"/>
    <property type="match status" value="1"/>
</dbReference>
<proteinExistence type="predicted"/>
<dbReference type="InterPro" id="IPR001466">
    <property type="entry name" value="Beta-lactam-related"/>
</dbReference>
<evidence type="ECO:0000259" key="2">
    <source>
        <dbReference type="Pfam" id="PF00144"/>
    </source>
</evidence>
<organism evidence="3 4">
    <name type="scientific">Streptomyces spectabilis</name>
    <dbReference type="NCBI Taxonomy" id="68270"/>
    <lineage>
        <taxon>Bacteria</taxon>
        <taxon>Bacillati</taxon>
        <taxon>Actinomycetota</taxon>
        <taxon>Actinomycetes</taxon>
        <taxon>Kitasatosporales</taxon>
        <taxon>Streptomycetaceae</taxon>
        <taxon>Streptomyces</taxon>
    </lineage>
</organism>
<dbReference type="AlphaFoldDB" id="A0A516RIG2"/>
<feature type="domain" description="Beta-lactamase-related" evidence="2">
    <location>
        <begin position="91"/>
        <end position="165"/>
    </location>
</feature>
<reference evidence="3 4" key="1">
    <citation type="journal article" date="2019" name="J. Ind. Microbiol. Biotechnol.">
        <title>The complete genomic sequence of Streptomyces spectabilis NRRL-2792 and identification of secondary metabolite biosynthetic gene clusters.</title>
        <authorList>
            <person name="Sinha A."/>
            <person name="Phillips-Salemka S."/>
            <person name="Niraula T.A."/>
            <person name="Short K.A."/>
            <person name="Niraula N.P."/>
        </authorList>
    </citation>
    <scope>NUCLEOTIDE SEQUENCE [LARGE SCALE GENOMIC DNA]</scope>
    <source>
        <strain evidence="3 4">NRRL 2792</strain>
    </source>
</reference>
<gene>
    <name evidence="3" type="ORF">FH965_36855</name>
</gene>
<evidence type="ECO:0000313" key="3">
    <source>
        <dbReference type="EMBL" id="QDQ15450.1"/>
    </source>
</evidence>
<evidence type="ECO:0000313" key="4">
    <source>
        <dbReference type="Proteomes" id="UP000316806"/>
    </source>
</evidence>
<name>A0A516RIG2_STRST</name>
<dbReference type="Pfam" id="PF00144">
    <property type="entry name" value="Beta-lactamase"/>
    <property type="match status" value="1"/>
</dbReference>
<protein>
    <submittedName>
        <fullName evidence="3">Beta-lactamase family protein</fullName>
    </submittedName>
</protein>